<dbReference type="PROSITE" id="PS00166">
    <property type="entry name" value="ENOYL_COA_HYDRATASE"/>
    <property type="match status" value="1"/>
</dbReference>
<protein>
    <submittedName>
        <fullName evidence="6">Enoyl-CoA hydratase</fullName>
        <ecNumber evidence="6">4.2.1.17</ecNumber>
    </submittedName>
</protein>
<dbReference type="Gene3D" id="1.10.12.10">
    <property type="entry name" value="Lyase 2-enoyl-coa Hydratase, Chain A, domain 2"/>
    <property type="match status" value="1"/>
</dbReference>
<comment type="similarity">
    <text evidence="1 5">Belongs to the enoyl-CoA hydratase/isomerase family.</text>
</comment>
<dbReference type="GO" id="GO:0006635">
    <property type="term" value="P:fatty acid beta-oxidation"/>
    <property type="evidence" value="ECO:0007669"/>
    <property type="project" value="TreeGrafter"/>
</dbReference>
<evidence type="ECO:0000256" key="4">
    <source>
        <dbReference type="ARBA" id="ARBA00023717"/>
    </source>
</evidence>
<dbReference type="CDD" id="cd06558">
    <property type="entry name" value="crotonase-like"/>
    <property type="match status" value="1"/>
</dbReference>
<dbReference type="RefSeq" id="WP_307202189.1">
    <property type="nucleotide sequence ID" value="NZ_JAUTAN010000001.1"/>
</dbReference>
<sequence>MTATDDHTETDGLLVEHRDHVAYLTLNRPHRHNALDSALKRDLVRCASDLAEDPEVRVVVLSGAGDRAFCVGADLKEIDQTARAGRRLTTPMTGEARNVFEAVLEIPKPTIAAIDGYALAGGFELAMACDLRIATHGSVFGMPEAKIGMGANFASVMLPRLVGPAVAYELLYTAERFDAARALDVGLLMRVVDSADLTASVEALARGIARNAPLSLFRYKQMVLRGMDLPVPAALRLNVGPNPYASADREEGVRAFLEKREASWQAR</sequence>
<evidence type="ECO:0000256" key="5">
    <source>
        <dbReference type="RuleBase" id="RU003707"/>
    </source>
</evidence>
<dbReference type="AlphaFoldDB" id="A0AAJ1U0N7"/>
<dbReference type="Proteomes" id="UP001239215">
    <property type="component" value="Unassembled WGS sequence"/>
</dbReference>
<dbReference type="EC" id="4.2.1.17" evidence="6"/>
<dbReference type="PANTHER" id="PTHR11941:SF54">
    <property type="entry name" value="ENOYL-COA HYDRATASE, MITOCHONDRIAL"/>
    <property type="match status" value="1"/>
</dbReference>
<name>A0AAJ1U0N7_9ACTN</name>
<comment type="catalytic activity">
    <reaction evidence="4">
        <text>a 4-saturated-(3S)-3-hydroxyacyl-CoA = a (3E)-enoyl-CoA + H2O</text>
        <dbReference type="Rhea" id="RHEA:20724"/>
        <dbReference type="ChEBI" id="CHEBI:15377"/>
        <dbReference type="ChEBI" id="CHEBI:58521"/>
        <dbReference type="ChEBI" id="CHEBI:137480"/>
        <dbReference type="EC" id="4.2.1.17"/>
    </reaction>
</comment>
<dbReference type="InterPro" id="IPR018376">
    <property type="entry name" value="Enoyl-CoA_hyd/isom_CS"/>
</dbReference>
<accession>A0AAJ1U0N7</accession>
<gene>
    <name evidence="6" type="ORF">QE405_002984</name>
</gene>
<dbReference type="PANTHER" id="PTHR11941">
    <property type="entry name" value="ENOYL-COA HYDRATASE-RELATED"/>
    <property type="match status" value="1"/>
</dbReference>
<evidence type="ECO:0000313" key="6">
    <source>
        <dbReference type="EMBL" id="MDQ1105700.1"/>
    </source>
</evidence>
<keyword evidence="2 6" id="KW-0456">Lyase</keyword>
<dbReference type="Gene3D" id="3.90.226.10">
    <property type="entry name" value="2-enoyl-CoA Hydratase, Chain A, domain 1"/>
    <property type="match status" value="1"/>
</dbReference>
<dbReference type="Pfam" id="PF00378">
    <property type="entry name" value="ECH_1"/>
    <property type="match status" value="1"/>
</dbReference>
<dbReference type="InterPro" id="IPR029045">
    <property type="entry name" value="ClpP/crotonase-like_dom_sf"/>
</dbReference>
<reference evidence="6" key="1">
    <citation type="submission" date="2023-07" db="EMBL/GenBank/DDBJ databases">
        <title>Functional and genomic diversity of the sorghum phyllosphere microbiome.</title>
        <authorList>
            <person name="Shade A."/>
        </authorList>
    </citation>
    <scope>NUCLEOTIDE SEQUENCE</scope>
    <source>
        <strain evidence="6">SORGH_AS_1067</strain>
    </source>
</reference>
<evidence type="ECO:0000256" key="2">
    <source>
        <dbReference type="ARBA" id="ARBA00023239"/>
    </source>
</evidence>
<dbReference type="InterPro" id="IPR001753">
    <property type="entry name" value="Enoyl-CoA_hydra/iso"/>
</dbReference>
<dbReference type="SUPFAM" id="SSF52096">
    <property type="entry name" value="ClpP/crotonase"/>
    <property type="match status" value="1"/>
</dbReference>
<evidence type="ECO:0000256" key="3">
    <source>
        <dbReference type="ARBA" id="ARBA00023709"/>
    </source>
</evidence>
<organism evidence="6 7">
    <name type="scientific">Nocardioides zeae</name>
    <dbReference type="NCBI Taxonomy" id="1457234"/>
    <lineage>
        <taxon>Bacteria</taxon>
        <taxon>Bacillati</taxon>
        <taxon>Actinomycetota</taxon>
        <taxon>Actinomycetes</taxon>
        <taxon>Propionibacteriales</taxon>
        <taxon>Nocardioidaceae</taxon>
        <taxon>Nocardioides</taxon>
    </lineage>
</organism>
<evidence type="ECO:0000313" key="7">
    <source>
        <dbReference type="Proteomes" id="UP001239215"/>
    </source>
</evidence>
<dbReference type="InterPro" id="IPR014748">
    <property type="entry name" value="Enoyl-CoA_hydra_C"/>
</dbReference>
<comment type="catalytic activity">
    <reaction evidence="3">
        <text>a (3S)-3-hydroxyacyl-CoA = a (2E)-enoyl-CoA + H2O</text>
        <dbReference type="Rhea" id="RHEA:16105"/>
        <dbReference type="ChEBI" id="CHEBI:15377"/>
        <dbReference type="ChEBI" id="CHEBI:57318"/>
        <dbReference type="ChEBI" id="CHEBI:58856"/>
        <dbReference type="EC" id="4.2.1.17"/>
    </reaction>
</comment>
<dbReference type="GO" id="GO:0004300">
    <property type="term" value="F:enoyl-CoA hydratase activity"/>
    <property type="evidence" value="ECO:0007669"/>
    <property type="project" value="UniProtKB-EC"/>
</dbReference>
<proteinExistence type="inferred from homology"/>
<comment type="caution">
    <text evidence="6">The sequence shown here is derived from an EMBL/GenBank/DDBJ whole genome shotgun (WGS) entry which is preliminary data.</text>
</comment>
<evidence type="ECO:0000256" key="1">
    <source>
        <dbReference type="ARBA" id="ARBA00005254"/>
    </source>
</evidence>
<dbReference type="EMBL" id="JAUTAN010000001">
    <property type="protein sequence ID" value="MDQ1105700.1"/>
    <property type="molecule type" value="Genomic_DNA"/>
</dbReference>